<evidence type="ECO:0000313" key="2">
    <source>
        <dbReference type="EMBL" id="SDX63534.1"/>
    </source>
</evidence>
<dbReference type="STRING" id="670155.SAMN04488001_0087"/>
<reference evidence="3" key="1">
    <citation type="submission" date="2016-10" db="EMBL/GenBank/DDBJ databases">
        <authorList>
            <person name="Varghese N."/>
            <person name="Submissions S."/>
        </authorList>
    </citation>
    <scope>NUCLEOTIDE SEQUENCE [LARGE SCALE GENOMIC DNA]</scope>
    <source>
        <strain evidence="3">DSM 26922</strain>
    </source>
</reference>
<dbReference type="Gene3D" id="3.60.40.10">
    <property type="entry name" value="PPM-type phosphatase domain"/>
    <property type="match status" value="1"/>
</dbReference>
<dbReference type="AlphaFoldDB" id="A0A1H3DCW4"/>
<dbReference type="SMART" id="SM00332">
    <property type="entry name" value="PP2Cc"/>
    <property type="match status" value="1"/>
</dbReference>
<dbReference type="InterPro" id="IPR001932">
    <property type="entry name" value="PPM-type_phosphatase-like_dom"/>
</dbReference>
<accession>A0A1H3DCW4</accession>
<gene>
    <name evidence="2" type="ORF">SAMN04488001_0087</name>
</gene>
<dbReference type="PROSITE" id="PS51746">
    <property type="entry name" value="PPM_2"/>
    <property type="match status" value="1"/>
</dbReference>
<dbReference type="OrthoDB" id="9801841at2"/>
<dbReference type="SUPFAM" id="SSF81606">
    <property type="entry name" value="PP2C-like"/>
    <property type="match status" value="1"/>
</dbReference>
<evidence type="ECO:0000313" key="3">
    <source>
        <dbReference type="Proteomes" id="UP000199441"/>
    </source>
</evidence>
<dbReference type="Pfam" id="PF13672">
    <property type="entry name" value="PP2C_2"/>
    <property type="match status" value="1"/>
</dbReference>
<dbReference type="GO" id="GO:0004722">
    <property type="term" value="F:protein serine/threonine phosphatase activity"/>
    <property type="evidence" value="ECO:0007669"/>
    <property type="project" value="InterPro"/>
</dbReference>
<dbReference type="InterPro" id="IPR036457">
    <property type="entry name" value="PPM-type-like_dom_sf"/>
</dbReference>
<dbReference type="CDD" id="cd00143">
    <property type="entry name" value="PP2Cc"/>
    <property type="match status" value="1"/>
</dbReference>
<dbReference type="EMBL" id="FNOI01000010">
    <property type="protein sequence ID" value="SDX63534.1"/>
    <property type="molecule type" value="Genomic_DNA"/>
</dbReference>
<keyword evidence="3" id="KW-1185">Reference proteome</keyword>
<evidence type="ECO:0000259" key="1">
    <source>
        <dbReference type="PROSITE" id="PS51746"/>
    </source>
</evidence>
<sequence length="260" mass="27936">MGTGQFIYETGAGTDTGVVRDHNEDSYLSKPDSGVWVVADGMGGHEAGDFASQAIVEKISSIGRPASAPDLQARFMERLTRAHGVIVEQSQALGGATIGATLVALLVHEELFACIWSGDSRIYLLRDGQYRQVTTDHTEVQELLNSGAITEEQAEHWPRKNVITRAIGVSSSPNTDETFGSLQAGDVFLLCSDGLTEHVEDHEMASVLASHEPQAACDALIQTTLSRGARDNVTVIVVRCNARPQDTVAGDDPLDWTQGF</sequence>
<organism evidence="2 3">
    <name type="scientific">Litoreibacter albidus</name>
    <dbReference type="NCBI Taxonomy" id="670155"/>
    <lineage>
        <taxon>Bacteria</taxon>
        <taxon>Pseudomonadati</taxon>
        <taxon>Pseudomonadota</taxon>
        <taxon>Alphaproteobacteria</taxon>
        <taxon>Rhodobacterales</taxon>
        <taxon>Roseobacteraceae</taxon>
        <taxon>Litoreibacter</taxon>
    </lineage>
</organism>
<dbReference type="InterPro" id="IPR015655">
    <property type="entry name" value="PP2C"/>
</dbReference>
<dbReference type="SMART" id="SM00331">
    <property type="entry name" value="PP2C_SIG"/>
    <property type="match status" value="1"/>
</dbReference>
<name>A0A1H3DCW4_9RHOB</name>
<dbReference type="RefSeq" id="WP_089948911.1">
    <property type="nucleotide sequence ID" value="NZ_FNOI01000010.1"/>
</dbReference>
<dbReference type="Proteomes" id="UP000199441">
    <property type="component" value="Unassembled WGS sequence"/>
</dbReference>
<feature type="domain" description="PPM-type phosphatase" evidence="1">
    <location>
        <begin position="9"/>
        <end position="240"/>
    </location>
</feature>
<dbReference type="PANTHER" id="PTHR47992">
    <property type="entry name" value="PROTEIN PHOSPHATASE"/>
    <property type="match status" value="1"/>
</dbReference>
<protein>
    <submittedName>
        <fullName evidence="2">Protein phosphatase</fullName>
    </submittedName>
</protein>
<proteinExistence type="predicted"/>